<dbReference type="InterPro" id="IPR016181">
    <property type="entry name" value="Acyl_CoA_acyltransferase"/>
</dbReference>
<dbReference type="GO" id="GO:0016747">
    <property type="term" value="F:acyltransferase activity, transferring groups other than amino-acyl groups"/>
    <property type="evidence" value="ECO:0007669"/>
    <property type="project" value="InterPro"/>
</dbReference>
<dbReference type="AlphaFoldDB" id="A0A7C1SWQ0"/>
<dbReference type="CDD" id="cd04301">
    <property type="entry name" value="NAT_SF"/>
    <property type="match status" value="1"/>
</dbReference>
<dbReference type="EMBL" id="DSLG01000002">
    <property type="protein sequence ID" value="HEA86788.1"/>
    <property type="molecule type" value="Genomic_DNA"/>
</dbReference>
<evidence type="ECO:0000259" key="1">
    <source>
        <dbReference type="PROSITE" id="PS51186"/>
    </source>
</evidence>
<dbReference type="PANTHER" id="PTHR43072:SF60">
    <property type="entry name" value="L-2,4-DIAMINOBUTYRIC ACID ACETYLTRANSFERASE"/>
    <property type="match status" value="1"/>
</dbReference>
<proteinExistence type="predicted"/>
<accession>A0A7C1SWQ0</accession>
<dbReference type="Gene3D" id="3.40.630.30">
    <property type="match status" value="1"/>
</dbReference>
<protein>
    <submittedName>
        <fullName evidence="2">GNAT family N-acetyltransferase</fullName>
    </submittedName>
</protein>
<gene>
    <name evidence="2" type="ORF">ENP94_02110</name>
</gene>
<dbReference type="SUPFAM" id="SSF55729">
    <property type="entry name" value="Acyl-CoA N-acyltransferases (Nat)"/>
    <property type="match status" value="2"/>
</dbReference>
<keyword evidence="2" id="KW-0808">Transferase</keyword>
<feature type="domain" description="N-acetyltransferase" evidence="1">
    <location>
        <begin position="168"/>
        <end position="319"/>
    </location>
</feature>
<feature type="domain" description="N-acetyltransferase" evidence="1">
    <location>
        <begin position="8"/>
        <end position="163"/>
    </location>
</feature>
<dbReference type="Pfam" id="PF00583">
    <property type="entry name" value="Acetyltransf_1"/>
    <property type="match status" value="1"/>
</dbReference>
<dbReference type="PANTHER" id="PTHR43072">
    <property type="entry name" value="N-ACETYLTRANSFERASE"/>
    <property type="match status" value="1"/>
</dbReference>
<name>A0A7C1SWQ0_UNCW3</name>
<dbReference type="InterPro" id="IPR000182">
    <property type="entry name" value="GNAT_dom"/>
</dbReference>
<sequence>MSQSERELVIRPLERRDALEIGRITISCRNETGCDAFYSLDDYERLFDTNWLKNGVGLVLEYKSTVLGYGWIAVVTWRLQDVISFGLFLSPRARKQSYYQPLVERLLWEAKHLAFKHKINHIVFFSRATDHIHPLILTEFGFAKHPVSMLGMSHSLEVLPRVEYLPDMAVRAVRLPEEIPLLHRISAAAFDDPPNQGEPMNWNEDFLLIEKNEPEFKPEQIMIAEIKEEPIAYLVTFICKNLPYKAYEIVDFGVIPNWRRRGIGSILLRHALRWVKAQGAQKVLASTFSTNPAINVFWHNGFRPDHSRTYIFYTREIGL</sequence>
<dbReference type="PROSITE" id="PS51186">
    <property type="entry name" value="GNAT"/>
    <property type="match status" value="2"/>
</dbReference>
<comment type="caution">
    <text evidence="2">The sequence shown here is derived from an EMBL/GenBank/DDBJ whole genome shotgun (WGS) entry which is preliminary data.</text>
</comment>
<evidence type="ECO:0000313" key="2">
    <source>
        <dbReference type="EMBL" id="HEA86788.1"/>
    </source>
</evidence>
<organism evidence="2">
    <name type="scientific">candidate division WOR-3 bacterium</name>
    <dbReference type="NCBI Taxonomy" id="2052148"/>
    <lineage>
        <taxon>Bacteria</taxon>
        <taxon>Bacteria division WOR-3</taxon>
    </lineage>
</organism>
<reference evidence="2" key="1">
    <citation type="journal article" date="2020" name="mSystems">
        <title>Genome- and Community-Level Interaction Insights into Carbon Utilization and Element Cycling Functions of Hydrothermarchaeota in Hydrothermal Sediment.</title>
        <authorList>
            <person name="Zhou Z."/>
            <person name="Liu Y."/>
            <person name="Xu W."/>
            <person name="Pan J."/>
            <person name="Luo Z.H."/>
            <person name="Li M."/>
        </authorList>
    </citation>
    <scope>NUCLEOTIDE SEQUENCE [LARGE SCALE GENOMIC DNA]</scope>
    <source>
        <strain evidence="2">SpSt-265</strain>
    </source>
</reference>